<feature type="region of interest" description="Disordered" evidence="1">
    <location>
        <begin position="162"/>
        <end position="272"/>
    </location>
</feature>
<feature type="compositionally biased region" description="Basic and acidic residues" evidence="1">
    <location>
        <begin position="250"/>
        <end position="272"/>
    </location>
</feature>
<evidence type="ECO:0000313" key="3">
    <source>
        <dbReference type="Proteomes" id="UP000594638"/>
    </source>
</evidence>
<keyword evidence="3" id="KW-1185">Reference proteome</keyword>
<dbReference type="Gramene" id="OE9A116294T1">
    <property type="protein sequence ID" value="OE9A116294C1"/>
    <property type="gene ID" value="OE9A116294"/>
</dbReference>
<dbReference type="Proteomes" id="UP000594638">
    <property type="component" value="Unassembled WGS sequence"/>
</dbReference>
<sequence>MVTPVSNCDPSVFDVSPAQGAMATAEDTGQRLGSAEPAAIESKGPAGSAWWGGIGEKLLQRREGNCDPSVFDVSPAQGATATAEGTGQRLGVRRARGYRKQGASGERLVGRDRGKIASAARRFYSRPSTLSFGVLMGSGALVLVRSHPSAIVVRAYLMSVQCRERSQPQRDRDKDYGVSGADGDRKRGASRERLEGRDSGKNLLQRREGTGSDSNHGGTGPAIVGFAEPAAIESEGPAGSTWRGGIGEKLLQRREGRDRKRGASGERMEGRDREKNCFCGEKGKKKLYKRRKGVQHEDFPRAHPSWYYYRPSTLNFEVRMGSGALVLVWSHPSVIAIPAYLMSVQRRERSQPRRERASDYGVRKARGYRKQGPSEERLVGRDRENFASAARRSSARSDRNRGKTGPAIVGSAEPAAIESEGPAGSAWRGGIGEKIASAARRIKKKLYQRRKESSAGSDRNREGNGPAIVGSAEPATVESKGPAGSAWWDGIGKNMLQRREGAGSDSNCGGTEPAIMRSEEPAAIESEGPAGTAGRRGMGAKNFFSGERSSAGSDRNGGGNGPAIVGSAEPTAMESKGPAGSAWWGGIGKNMLQR</sequence>
<feature type="region of interest" description="Disordered" evidence="1">
    <location>
        <begin position="446"/>
        <end position="594"/>
    </location>
</feature>
<feature type="region of interest" description="Disordered" evidence="1">
    <location>
        <begin position="345"/>
        <end position="429"/>
    </location>
</feature>
<comment type="caution">
    <text evidence="2">The sequence shown here is derived from an EMBL/GenBank/DDBJ whole genome shotgun (WGS) entry which is preliminary data.</text>
</comment>
<accession>A0A8S0RS34</accession>
<evidence type="ECO:0000256" key="1">
    <source>
        <dbReference type="SAM" id="MobiDB-lite"/>
    </source>
</evidence>
<organism evidence="2 3">
    <name type="scientific">Olea europaea subsp. europaea</name>
    <dbReference type="NCBI Taxonomy" id="158383"/>
    <lineage>
        <taxon>Eukaryota</taxon>
        <taxon>Viridiplantae</taxon>
        <taxon>Streptophyta</taxon>
        <taxon>Embryophyta</taxon>
        <taxon>Tracheophyta</taxon>
        <taxon>Spermatophyta</taxon>
        <taxon>Magnoliopsida</taxon>
        <taxon>eudicotyledons</taxon>
        <taxon>Gunneridae</taxon>
        <taxon>Pentapetalae</taxon>
        <taxon>asterids</taxon>
        <taxon>lamiids</taxon>
        <taxon>Lamiales</taxon>
        <taxon>Oleaceae</taxon>
        <taxon>Oleeae</taxon>
        <taxon>Olea</taxon>
    </lineage>
</organism>
<feature type="compositionally biased region" description="Basic and acidic residues" evidence="1">
    <location>
        <begin position="449"/>
        <end position="462"/>
    </location>
</feature>
<reference evidence="2 3" key="1">
    <citation type="submission" date="2019-12" db="EMBL/GenBank/DDBJ databases">
        <authorList>
            <person name="Alioto T."/>
            <person name="Alioto T."/>
            <person name="Gomez Garrido J."/>
        </authorList>
    </citation>
    <scope>NUCLEOTIDE SEQUENCE [LARGE SCALE GENOMIC DNA]</scope>
</reference>
<proteinExistence type="predicted"/>
<protein>
    <submittedName>
        <fullName evidence="2">Uncharacterized protein</fullName>
    </submittedName>
</protein>
<feature type="region of interest" description="Disordered" evidence="1">
    <location>
        <begin position="22"/>
        <end position="47"/>
    </location>
</feature>
<feature type="compositionally biased region" description="Basic and acidic residues" evidence="1">
    <location>
        <begin position="162"/>
        <end position="210"/>
    </location>
</feature>
<feature type="compositionally biased region" description="Basic and acidic residues" evidence="1">
    <location>
        <begin position="345"/>
        <end position="362"/>
    </location>
</feature>
<dbReference type="AlphaFoldDB" id="A0A8S0RS34"/>
<gene>
    <name evidence="2" type="ORF">OLEA9_A116294</name>
</gene>
<dbReference type="EMBL" id="CACTIH010003684">
    <property type="protein sequence ID" value="CAA2981959.1"/>
    <property type="molecule type" value="Genomic_DNA"/>
</dbReference>
<evidence type="ECO:0000313" key="2">
    <source>
        <dbReference type="EMBL" id="CAA2981959.1"/>
    </source>
</evidence>
<name>A0A8S0RS34_OLEEU</name>
<feature type="compositionally biased region" description="Basic and acidic residues" evidence="1">
    <location>
        <begin position="372"/>
        <end position="385"/>
    </location>
</feature>